<feature type="region of interest" description="Disordered" evidence="1">
    <location>
        <begin position="429"/>
        <end position="502"/>
    </location>
</feature>
<feature type="compositionally biased region" description="Polar residues" evidence="1">
    <location>
        <begin position="737"/>
        <end position="749"/>
    </location>
</feature>
<keyword evidence="3" id="KW-1185">Reference proteome</keyword>
<feature type="compositionally biased region" description="Basic and acidic residues" evidence="1">
    <location>
        <begin position="910"/>
        <end position="929"/>
    </location>
</feature>
<dbReference type="InParanoid" id="C7YZC0"/>
<gene>
    <name evidence="2" type="ORF">NECHADRAFT_83977</name>
</gene>
<dbReference type="GeneID" id="9667739"/>
<dbReference type="HOGENOM" id="CLU_273961_0_0_1"/>
<feature type="region of interest" description="Disordered" evidence="1">
    <location>
        <begin position="609"/>
        <end position="654"/>
    </location>
</feature>
<dbReference type="VEuPathDB" id="FungiDB:NECHADRAFT_83977"/>
<feature type="region of interest" description="Disordered" evidence="1">
    <location>
        <begin position="673"/>
        <end position="749"/>
    </location>
</feature>
<feature type="region of interest" description="Disordered" evidence="1">
    <location>
        <begin position="519"/>
        <end position="581"/>
    </location>
</feature>
<evidence type="ECO:0000313" key="2">
    <source>
        <dbReference type="EMBL" id="EEU42575.1"/>
    </source>
</evidence>
<dbReference type="OrthoDB" id="5097454at2759"/>
<feature type="compositionally biased region" description="Low complexity" evidence="1">
    <location>
        <begin position="429"/>
        <end position="452"/>
    </location>
</feature>
<reference evidence="2 3" key="1">
    <citation type="journal article" date="2009" name="PLoS Genet.">
        <title>The genome of Nectria haematococca: contribution of supernumerary chromosomes to gene expansion.</title>
        <authorList>
            <person name="Coleman J.J."/>
            <person name="Rounsley S.D."/>
            <person name="Rodriguez-Carres M."/>
            <person name="Kuo A."/>
            <person name="Wasmann C.C."/>
            <person name="Grimwood J."/>
            <person name="Schmutz J."/>
            <person name="Taga M."/>
            <person name="White G.J."/>
            <person name="Zhou S."/>
            <person name="Schwartz D.C."/>
            <person name="Freitag M."/>
            <person name="Ma L.J."/>
            <person name="Danchin E.G."/>
            <person name="Henrissat B."/>
            <person name="Coutinho P.M."/>
            <person name="Nelson D.R."/>
            <person name="Straney D."/>
            <person name="Napoli C.A."/>
            <person name="Barker B.M."/>
            <person name="Gribskov M."/>
            <person name="Rep M."/>
            <person name="Kroken S."/>
            <person name="Molnar I."/>
            <person name="Rensing C."/>
            <person name="Kennell J.C."/>
            <person name="Zamora J."/>
            <person name="Farman M.L."/>
            <person name="Selker E.U."/>
            <person name="Salamov A."/>
            <person name="Shapiro H."/>
            <person name="Pangilinan J."/>
            <person name="Lindquist E."/>
            <person name="Lamers C."/>
            <person name="Grigoriev I.V."/>
            <person name="Geiser D.M."/>
            <person name="Covert S.F."/>
            <person name="Temporini E."/>
            <person name="Vanetten H.D."/>
        </authorList>
    </citation>
    <scope>NUCLEOTIDE SEQUENCE [LARGE SCALE GENOMIC DNA]</scope>
    <source>
        <strain evidence="3">ATCC MYA-4622 / CBS 123669 / FGSC 9596 / NRRL 45880 / 77-13-4</strain>
    </source>
</reference>
<evidence type="ECO:0000256" key="1">
    <source>
        <dbReference type="SAM" id="MobiDB-lite"/>
    </source>
</evidence>
<organism evidence="2 3">
    <name type="scientific">Fusarium vanettenii (strain ATCC MYA-4622 / CBS 123669 / FGSC 9596 / NRRL 45880 / 77-13-4)</name>
    <name type="common">Fusarium solani subsp. pisi</name>
    <dbReference type="NCBI Taxonomy" id="660122"/>
    <lineage>
        <taxon>Eukaryota</taxon>
        <taxon>Fungi</taxon>
        <taxon>Dikarya</taxon>
        <taxon>Ascomycota</taxon>
        <taxon>Pezizomycotina</taxon>
        <taxon>Sordariomycetes</taxon>
        <taxon>Hypocreomycetidae</taxon>
        <taxon>Hypocreales</taxon>
        <taxon>Nectriaceae</taxon>
        <taxon>Fusarium</taxon>
        <taxon>Fusarium solani species complex</taxon>
        <taxon>Fusarium vanettenii</taxon>
    </lineage>
</organism>
<name>C7YZC0_FUSV7</name>
<dbReference type="EMBL" id="GG698904">
    <property type="protein sequence ID" value="EEU42575.1"/>
    <property type="molecule type" value="Genomic_DNA"/>
</dbReference>
<dbReference type="Proteomes" id="UP000005206">
    <property type="component" value="Chromosome 8"/>
</dbReference>
<protein>
    <submittedName>
        <fullName evidence="2">Uncharacterized protein</fullName>
    </submittedName>
</protein>
<dbReference type="STRING" id="660122.C7YZC0"/>
<dbReference type="RefSeq" id="XP_003048288.1">
    <property type="nucleotide sequence ID" value="XM_003048242.1"/>
</dbReference>
<dbReference type="AlphaFoldDB" id="C7YZC0"/>
<feature type="compositionally biased region" description="Low complexity" evidence="1">
    <location>
        <begin position="688"/>
        <end position="702"/>
    </location>
</feature>
<proteinExistence type="predicted"/>
<feature type="compositionally biased region" description="Polar residues" evidence="1">
    <location>
        <begin position="714"/>
        <end position="725"/>
    </location>
</feature>
<feature type="compositionally biased region" description="Low complexity" evidence="1">
    <location>
        <begin position="624"/>
        <end position="639"/>
    </location>
</feature>
<feature type="compositionally biased region" description="Low complexity" evidence="1">
    <location>
        <begin position="872"/>
        <end position="906"/>
    </location>
</feature>
<dbReference type="KEGG" id="nhe:NECHADRAFT_83977"/>
<feature type="compositionally biased region" description="Basic residues" evidence="1">
    <location>
        <begin position="480"/>
        <end position="489"/>
    </location>
</feature>
<accession>C7YZC0</accession>
<evidence type="ECO:0000313" key="3">
    <source>
        <dbReference type="Proteomes" id="UP000005206"/>
    </source>
</evidence>
<dbReference type="OMA" id="HASHADC"/>
<feature type="region of interest" description="Disordered" evidence="1">
    <location>
        <begin position="79"/>
        <end position="100"/>
    </location>
</feature>
<feature type="compositionally biased region" description="Basic and acidic residues" evidence="1">
    <location>
        <begin position="703"/>
        <end position="713"/>
    </location>
</feature>
<feature type="region of interest" description="Disordered" evidence="1">
    <location>
        <begin position="839"/>
        <end position="934"/>
    </location>
</feature>
<sequence>MSKHVSHEHVDQLVNGPDYNPNTLYHGVEHRAFTSNGMPLASYPFDTAFIPQLPGQSVDQTYHDALGHYAQQPIDYSKAADKPQAQAKQNNDFANGFPASNQFPTNNRFMPMNNFMPQNGYSMPMNGFYPTNNFDVTNGFVNNKEFAGHDFVAAGNNDAASQKNKRVMSAQEFEKLDDNAVNKLLNLDGSESDVSKDNTKKTSVTSGVVDPALVSANVAAGNTSSFNLGNLANGLSTPTPAQNGFVNVVASAPKGHGNGTQFQQPPPVTHNIVKTPVSNIDPFLVAQPAQPAQREQMFDANGRPIVAFTAAQLQQLKQKQQVNQPQKSFAPQAAIQPRQLPVQPVRRVGQHYSVPQQNIVNTEQAVHLNKQQIPQQNQQAIQPVAQVNHQQAQPVVQRAPVQVQHPVSAQQPVAVQQHMVAQQPALVQNQPATPQTQQETPCFPQVSASPTKKPYKKTSKKAANETQFITVDNGVASRKVPARRGRPGKAPKTGKDESMFSDMKTLSAQKTPPMEFIREVGHTKTPTPPKQRAARKSPASTKKTAAGKDPVPAAVPAPAPAKQTVAPHPANFVNPPPTLDPTIDHAKFQKLCERARAAKRVDEEEAAPLAALENASATDDASTTGDASLSGDASASTDASDLEETSASKAVPTASEIVPTATRAITKVPSEIVVSKKKRGKQSAVTVEGEGSSQRQSSQNGEINRKSSDHEVRVSSSEVKPNTSNKPEDNIDPQLKAISSNDQGSKTSQDSIHTIVHQAYLLGAQHAQSSILLKTTNNLHQFGTICGFKVQVPDGANPEQVLGTCLSAMNVLPEMEKQSNIAVIGILMANKHLQQQHVPSGTDAITPPASSPASDMIVDNDNENDTVTVSKETLPQTIEQPQTQITDKTSSAKVTTTKAAPTKTTANNKRKSDAEDHTKSKKARTDKSDAPTVQPSIQLILPDAPLIITQPQPTEVTEPTQVTQPAADAITEPTTEVPDTEMVDVPSKSSGNVDYRFGLGISLDFETSTDKPETTTEPEATQEIVQSEIITQPETIAQHDFVPWPESDPKDLAFANMLMHGTDESFLSHPQETLDENREAPQTVEDGLLFLQQTMNQEQDPVNLQDDEEYNKVWAKYMVPEEQPGVFGERMQEEQELYNYNLLAQNNQYEQLDSFGQPMSVDSFNAENWPKF</sequence>
<feature type="compositionally biased region" description="Polar residues" evidence="1">
    <location>
        <begin position="90"/>
        <end position="100"/>
    </location>
</feature>